<evidence type="ECO:0000313" key="2">
    <source>
        <dbReference type="Proteomes" id="UP000002762"/>
    </source>
</evidence>
<dbReference type="AlphaFoldDB" id="J4KNI3"/>
<keyword evidence="2" id="KW-1185">Reference proteome</keyword>
<name>J4KNI3_BEAB2</name>
<dbReference type="Proteomes" id="UP000002762">
    <property type="component" value="Unassembled WGS sequence"/>
</dbReference>
<gene>
    <name evidence="1" type="ORF">BBA_05165</name>
</gene>
<dbReference type="EMBL" id="JH725162">
    <property type="protein sequence ID" value="EJP65754.1"/>
    <property type="molecule type" value="Genomic_DNA"/>
</dbReference>
<sequence length="138" mass="15068">MDFTNVPRHHLSMDEPLLVSEIVTANNGGKAYHWALTDTERAHIANLLNVDATELAVKGTIMNRERSTCNGCGKQSGLDDLVHNALHAGIHSAPFMANVLANGPKGPEEIPPHELTCSRCATKHEGSFGYGRVHWKTF</sequence>
<protein>
    <submittedName>
        <fullName evidence="1">RBP protein</fullName>
    </submittedName>
</protein>
<evidence type="ECO:0000313" key="1">
    <source>
        <dbReference type="EMBL" id="EJP65754.1"/>
    </source>
</evidence>
<accession>J4KNI3</accession>
<dbReference type="HOGENOM" id="CLU_124530_0_0_1"/>
<proteinExistence type="predicted"/>
<dbReference type="InParanoid" id="J4KNI3"/>
<reference evidence="1 2" key="1">
    <citation type="journal article" date="2012" name="Sci. Rep.">
        <title>Genomic perspectives on the evolution of fungal entomopathogenicity in Beauveria bassiana.</title>
        <authorList>
            <person name="Xiao G."/>
            <person name="Ying S.H."/>
            <person name="Zheng P."/>
            <person name="Wang Z.L."/>
            <person name="Zhang S."/>
            <person name="Xie X.Q."/>
            <person name="Shang Y."/>
            <person name="St Leger R.J."/>
            <person name="Zhao G.P."/>
            <person name="Wang C."/>
            <person name="Feng M.G."/>
        </authorList>
    </citation>
    <scope>NUCLEOTIDE SEQUENCE [LARGE SCALE GENOMIC DNA]</scope>
    <source>
        <strain evidence="1 2">ARSEF 2860</strain>
    </source>
</reference>
<organism evidence="1 2">
    <name type="scientific">Beauveria bassiana (strain ARSEF 2860)</name>
    <name type="common">White muscardine disease fungus</name>
    <name type="synonym">Tritirachium shiotae</name>
    <dbReference type="NCBI Taxonomy" id="655819"/>
    <lineage>
        <taxon>Eukaryota</taxon>
        <taxon>Fungi</taxon>
        <taxon>Dikarya</taxon>
        <taxon>Ascomycota</taxon>
        <taxon>Pezizomycotina</taxon>
        <taxon>Sordariomycetes</taxon>
        <taxon>Hypocreomycetidae</taxon>
        <taxon>Hypocreales</taxon>
        <taxon>Cordycipitaceae</taxon>
        <taxon>Beauveria</taxon>
    </lineage>
</organism>
<dbReference type="RefSeq" id="XP_008598484.1">
    <property type="nucleotide sequence ID" value="XM_008600262.1"/>
</dbReference>
<dbReference type="GeneID" id="19888177"/>